<feature type="region of interest" description="Disordered" evidence="1">
    <location>
        <begin position="317"/>
        <end position="337"/>
    </location>
</feature>
<reference evidence="3 4" key="1">
    <citation type="journal article" date="2024" name="bioRxiv">
        <title>A reference genome for Trichogramma kaykai: A tiny desert-dwelling parasitoid wasp with competing sex-ratio distorters.</title>
        <authorList>
            <person name="Culotta J."/>
            <person name="Lindsey A.R."/>
        </authorList>
    </citation>
    <scope>NUCLEOTIDE SEQUENCE [LARGE SCALE GENOMIC DNA]</scope>
    <source>
        <strain evidence="3 4">KSX58</strain>
    </source>
</reference>
<keyword evidence="4" id="KW-1185">Reference proteome</keyword>
<sequence length="540" mass="62742">MEFSKQPLKLPVGNFDIVEEKRKVRRHGYLLPDSIRAVFCGPSNCDKTNCLLALITHPNGLRFENVYVYSKSLNQPKYKFLKDLLEPIDGVRYLPFSEHETVLSPDEALPNSLNVACEKQDNVRAYFCMGRHKNVDSFYLCQSYAHVPKHLVRDNVNLLVIFRQDDVNLRHIYNDHVNTDMSYPVFKELCANCWNSDQHSFLVIDKDRAGYIIVHYCANMSEREQRILHELIKSREAIRRKALMLKRGRDETERTVTETFKPIINPINKLVTLNEEKSPHVNKKKKLEQQTVKTDQNLKVEDSENVQTLKLENIKEESSISKENTDQVTEDEEEGAAAWTPKVEDKMITDYLNLVKMQSNELDKLYGVRLENDKYHLGKSSISIDGDKVYIGNEQYIKSKGLLELLFKKNPDLKHITNTDMRVYEKILDSTNVHRKRFADDGDLRKCNSNKFDNIIEPLFKTGSGILPRYKVVKRGYGLLPRYKVAKSHGSLKDFVYWNDPNELVHRLRLLVAERSAGNNAHDNEITSIIEELREDGYIY</sequence>
<comment type="caution">
    <text evidence="3">The sequence shown here is derived from an EMBL/GenBank/DDBJ whole genome shotgun (WGS) entry which is preliminary data.</text>
</comment>
<dbReference type="Proteomes" id="UP001627154">
    <property type="component" value="Unassembled WGS sequence"/>
</dbReference>
<dbReference type="PANTHER" id="PTHR35374">
    <property type="entry name" value="CYCLIN-DEPENDENT KINASE 11A-LIKE"/>
    <property type="match status" value="1"/>
</dbReference>
<gene>
    <name evidence="3" type="ORF">TKK_011191</name>
</gene>
<dbReference type="AlphaFoldDB" id="A0ABD2WNE0"/>
<dbReference type="Pfam" id="PF26634">
    <property type="entry name" value="DUF8207"/>
    <property type="match status" value="1"/>
</dbReference>
<evidence type="ECO:0000313" key="4">
    <source>
        <dbReference type="Proteomes" id="UP001627154"/>
    </source>
</evidence>
<evidence type="ECO:0000256" key="1">
    <source>
        <dbReference type="SAM" id="MobiDB-lite"/>
    </source>
</evidence>
<protein>
    <recommendedName>
        <fullName evidence="2">DUF8207 domain-containing protein</fullName>
    </recommendedName>
</protein>
<feature type="domain" description="DUF8207" evidence="2">
    <location>
        <begin position="362"/>
        <end position="460"/>
    </location>
</feature>
<evidence type="ECO:0000313" key="3">
    <source>
        <dbReference type="EMBL" id="KAL3394139.1"/>
    </source>
</evidence>
<evidence type="ECO:0000259" key="2">
    <source>
        <dbReference type="Pfam" id="PF26634"/>
    </source>
</evidence>
<organism evidence="3 4">
    <name type="scientific">Trichogramma kaykai</name>
    <dbReference type="NCBI Taxonomy" id="54128"/>
    <lineage>
        <taxon>Eukaryota</taxon>
        <taxon>Metazoa</taxon>
        <taxon>Ecdysozoa</taxon>
        <taxon>Arthropoda</taxon>
        <taxon>Hexapoda</taxon>
        <taxon>Insecta</taxon>
        <taxon>Pterygota</taxon>
        <taxon>Neoptera</taxon>
        <taxon>Endopterygota</taxon>
        <taxon>Hymenoptera</taxon>
        <taxon>Apocrita</taxon>
        <taxon>Proctotrupomorpha</taxon>
        <taxon>Chalcidoidea</taxon>
        <taxon>Trichogrammatidae</taxon>
        <taxon>Trichogramma</taxon>
    </lineage>
</organism>
<proteinExistence type="predicted"/>
<dbReference type="EMBL" id="JBJJXI010000092">
    <property type="protein sequence ID" value="KAL3394139.1"/>
    <property type="molecule type" value="Genomic_DNA"/>
</dbReference>
<dbReference type="InterPro" id="IPR058520">
    <property type="entry name" value="DUF8207"/>
</dbReference>
<name>A0ABD2WNE0_9HYME</name>
<dbReference type="PANTHER" id="PTHR35374:SF1">
    <property type="entry name" value="PROTEIN KINASE DOMAIN-CONTAINING PROTEIN"/>
    <property type="match status" value="1"/>
</dbReference>
<accession>A0ABD2WNE0</accession>